<name>A0A517E0E4_9FIRM</name>
<protein>
    <submittedName>
        <fullName evidence="1">Uncharacterized protein</fullName>
    </submittedName>
</protein>
<evidence type="ECO:0000313" key="2">
    <source>
        <dbReference type="Proteomes" id="UP000320776"/>
    </source>
</evidence>
<dbReference type="KEGG" id="sted:SPTER_44190"/>
<dbReference type="EMBL" id="CP036259">
    <property type="protein sequence ID" value="QDR82966.1"/>
    <property type="molecule type" value="Genomic_DNA"/>
</dbReference>
<dbReference type="AlphaFoldDB" id="A0A517E0E4"/>
<accession>A0A517E0E4</accession>
<keyword evidence="2" id="KW-1185">Reference proteome</keyword>
<proteinExistence type="predicted"/>
<organism evidence="1 2">
    <name type="scientific">Sporomusa termitida</name>
    <dbReference type="NCBI Taxonomy" id="2377"/>
    <lineage>
        <taxon>Bacteria</taxon>
        <taxon>Bacillati</taxon>
        <taxon>Bacillota</taxon>
        <taxon>Negativicutes</taxon>
        <taxon>Selenomonadales</taxon>
        <taxon>Sporomusaceae</taxon>
        <taxon>Sporomusa</taxon>
    </lineage>
</organism>
<dbReference type="Proteomes" id="UP000320776">
    <property type="component" value="Chromosome"/>
</dbReference>
<reference evidence="1 2" key="1">
    <citation type="submission" date="2019-02" db="EMBL/GenBank/DDBJ databases">
        <title>Closed genome of Sporomusa termitida DSM 4440.</title>
        <authorList>
            <person name="Poehlein A."/>
            <person name="Daniel R."/>
        </authorList>
    </citation>
    <scope>NUCLEOTIDE SEQUENCE [LARGE SCALE GENOMIC DNA]</scope>
    <source>
        <strain evidence="1 2">DSM 4440</strain>
    </source>
</reference>
<sequence>MPLPNMIFNINHLSLKFLLTPTNILVGVNNYMNLANRLPASFSFSILVWQYPINVDTCE</sequence>
<gene>
    <name evidence="1" type="ORF">SPTER_44190</name>
</gene>
<evidence type="ECO:0000313" key="1">
    <source>
        <dbReference type="EMBL" id="QDR82966.1"/>
    </source>
</evidence>